<evidence type="ECO:0000256" key="6">
    <source>
        <dbReference type="ARBA" id="ARBA00023270"/>
    </source>
</evidence>
<dbReference type="InterPro" id="IPR033983">
    <property type="entry name" value="Thiazole_synthase_ThiG"/>
</dbReference>
<dbReference type="PANTHER" id="PTHR34266">
    <property type="entry name" value="THIAZOLE SYNTHASE"/>
    <property type="match status" value="1"/>
</dbReference>
<evidence type="ECO:0000256" key="1">
    <source>
        <dbReference type="ARBA" id="ARBA00002834"/>
    </source>
</evidence>
<keyword evidence="6 8" id="KW-0704">Schiff base</keyword>
<feature type="binding site" evidence="8">
    <location>
        <begin position="221"/>
        <end position="222"/>
    </location>
    <ligand>
        <name>1-deoxy-D-xylulose 5-phosphate</name>
        <dbReference type="ChEBI" id="CHEBI:57792"/>
    </ligand>
</feature>
<evidence type="ECO:0000256" key="2">
    <source>
        <dbReference type="ARBA" id="ARBA00004948"/>
    </source>
</evidence>
<dbReference type="EC" id="2.8.1.10" evidence="3 8"/>
<dbReference type="InterPro" id="IPR008867">
    <property type="entry name" value="ThiG"/>
</dbReference>
<comment type="similarity">
    <text evidence="8">Belongs to the ThiG family.</text>
</comment>
<organism evidence="10 11">
    <name type="scientific">Candidatus Acididesulfobacter diazotrophicus</name>
    <dbReference type="NCBI Taxonomy" id="2597226"/>
    <lineage>
        <taxon>Bacteria</taxon>
        <taxon>Deltaproteobacteria</taxon>
        <taxon>Candidatus Acidulodesulfobacterales</taxon>
        <taxon>Candidatus Acididesulfobacter</taxon>
    </lineage>
</organism>
<dbReference type="Gene3D" id="3.20.20.70">
    <property type="entry name" value="Aldolase class I"/>
    <property type="match status" value="1"/>
</dbReference>
<comment type="subunit">
    <text evidence="8">Homotetramer. Forms heterodimers with either ThiH or ThiS.</text>
</comment>
<sequence length="270" mass="29245">MTTISNSSSSTDNFEDNLKIGKYSFTSRLIVGTGKYPDFSTMQKAIELSGAEIITVAIRRIDFNQKENMLSFIDQNKYTLLPNTAGCFTAEDAISTIRLSRELDIFKTDLVKLEVIGDPKTLYPDNEELLKAAKVLVKEGFTVMPYIIDDPIIAKKLEDIGCPVVMPLASPIGSGLGIRNPYNLKIIKEMVSIPVIVDAGVGTASDAAKTMELGVDGILMNTAIAGANDPLNMAIAMNYAVKAGRLAFLSGRIPMKLYASASTQMEGIVF</sequence>
<keyword evidence="8" id="KW-0963">Cytoplasm</keyword>
<dbReference type="HAMAP" id="MF_00443">
    <property type="entry name" value="ThiG"/>
    <property type="match status" value="1"/>
</dbReference>
<keyword evidence="4 8" id="KW-0808">Transferase</keyword>
<reference evidence="10 11" key="1">
    <citation type="journal article" date="2019" name="ISME J.">
        <title>Insights into ecological role of a new deltaproteobacterial order Candidatus Acidulodesulfobacterales by metagenomics and metatranscriptomics.</title>
        <authorList>
            <person name="Tan S."/>
            <person name="Liu J."/>
            <person name="Fang Y."/>
            <person name="Hedlund B.P."/>
            <person name="Lian Z.H."/>
            <person name="Huang L.Y."/>
            <person name="Li J.T."/>
            <person name="Huang L.N."/>
            <person name="Li W.J."/>
            <person name="Jiang H.C."/>
            <person name="Dong H.L."/>
            <person name="Shu W.S."/>
        </authorList>
    </citation>
    <scope>NUCLEOTIDE SEQUENCE [LARGE SCALE GENOMIC DNA]</scope>
    <source>
        <strain evidence="10">AP1</strain>
    </source>
</reference>
<evidence type="ECO:0000313" key="11">
    <source>
        <dbReference type="Proteomes" id="UP000319296"/>
    </source>
</evidence>
<comment type="pathway">
    <text evidence="2 8">Cofactor biosynthesis; thiamine diphosphate biosynthesis.</text>
</comment>
<feature type="active site" description="Schiff-base intermediate with DXP" evidence="8">
    <location>
        <position position="112"/>
    </location>
</feature>
<dbReference type="AlphaFoldDB" id="A0A519BM22"/>
<dbReference type="InterPro" id="IPR013785">
    <property type="entry name" value="Aldolase_TIM"/>
</dbReference>
<protein>
    <recommendedName>
        <fullName evidence="3 8">Thiazole synthase</fullName>
        <ecNumber evidence="3 8">2.8.1.10</ecNumber>
    </recommendedName>
</protein>
<evidence type="ECO:0000256" key="3">
    <source>
        <dbReference type="ARBA" id="ARBA00011960"/>
    </source>
</evidence>
<dbReference type="EMBL" id="SGBB01000011">
    <property type="protein sequence ID" value="RZD18296.1"/>
    <property type="molecule type" value="Genomic_DNA"/>
</dbReference>
<proteinExistence type="inferred from homology"/>
<comment type="subcellular location">
    <subcellularLocation>
        <location evidence="8">Cytoplasm</location>
    </subcellularLocation>
</comment>
<gene>
    <name evidence="8" type="primary">thiG</name>
    <name evidence="10" type="ORF">EVG15_06750</name>
</gene>
<comment type="caution">
    <text evidence="10">The sequence shown here is derived from an EMBL/GenBank/DDBJ whole genome shotgun (WGS) entry which is preliminary data.</text>
</comment>
<dbReference type="SUPFAM" id="SSF110399">
    <property type="entry name" value="ThiG-like"/>
    <property type="match status" value="1"/>
</dbReference>
<dbReference type="GO" id="GO:0009229">
    <property type="term" value="P:thiamine diphosphate biosynthetic process"/>
    <property type="evidence" value="ECO:0007669"/>
    <property type="project" value="UniProtKB-UniRule"/>
</dbReference>
<feature type="binding site" evidence="8">
    <location>
        <position position="173"/>
    </location>
    <ligand>
        <name>1-deoxy-D-xylulose 5-phosphate</name>
        <dbReference type="ChEBI" id="CHEBI:57792"/>
    </ligand>
</feature>
<dbReference type="UniPathway" id="UPA00060"/>
<feature type="binding site" evidence="8">
    <location>
        <begin position="199"/>
        <end position="200"/>
    </location>
    <ligand>
        <name>1-deoxy-D-xylulose 5-phosphate</name>
        <dbReference type="ChEBI" id="CHEBI:57792"/>
    </ligand>
</feature>
<evidence type="ECO:0000259" key="9">
    <source>
        <dbReference type="Pfam" id="PF05690"/>
    </source>
</evidence>
<accession>A0A519BM22</accession>
<evidence type="ECO:0000256" key="7">
    <source>
        <dbReference type="ARBA" id="ARBA00049897"/>
    </source>
</evidence>
<comment type="function">
    <text evidence="1 8">Catalyzes the rearrangement of 1-deoxy-D-xylulose 5-phosphate (DXP) to produce the thiazole phosphate moiety of thiamine. Sulfur is provided by the thiocarboxylate moiety of the carrier protein ThiS. In vitro, sulfur can be provided by H(2)S.</text>
</comment>
<dbReference type="Proteomes" id="UP000319296">
    <property type="component" value="Unassembled WGS sequence"/>
</dbReference>
<name>A0A519BM22_9DELT</name>
<dbReference type="GO" id="GO:0005737">
    <property type="term" value="C:cytoplasm"/>
    <property type="evidence" value="ECO:0007669"/>
    <property type="project" value="UniProtKB-SubCell"/>
</dbReference>
<evidence type="ECO:0000313" key="10">
    <source>
        <dbReference type="EMBL" id="RZD18296.1"/>
    </source>
</evidence>
<keyword evidence="5 8" id="KW-0784">Thiamine biosynthesis</keyword>
<dbReference type="Pfam" id="PF05690">
    <property type="entry name" value="ThiG"/>
    <property type="match status" value="1"/>
</dbReference>
<comment type="catalytic activity">
    <reaction evidence="7 8">
        <text>[ThiS sulfur-carrier protein]-C-terminal-Gly-aminoethanethioate + 2-iminoacetate + 1-deoxy-D-xylulose 5-phosphate = [ThiS sulfur-carrier protein]-C-terminal Gly-Gly + 2-[(2R,5Z)-2-carboxy-4-methylthiazol-5(2H)-ylidene]ethyl phosphate + 2 H2O + H(+)</text>
        <dbReference type="Rhea" id="RHEA:26297"/>
        <dbReference type="Rhea" id="RHEA-COMP:12909"/>
        <dbReference type="Rhea" id="RHEA-COMP:19908"/>
        <dbReference type="ChEBI" id="CHEBI:15377"/>
        <dbReference type="ChEBI" id="CHEBI:15378"/>
        <dbReference type="ChEBI" id="CHEBI:57792"/>
        <dbReference type="ChEBI" id="CHEBI:62899"/>
        <dbReference type="ChEBI" id="CHEBI:77846"/>
        <dbReference type="ChEBI" id="CHEBI:90778"/>
        <dbReference type="ChEBI" id="CHEBI:232372"/>
        <dbReference type="EC" id="2.8.1.10"/>
    </reaction>
</comment>
<dbReference type="CDD" id="cd04728">
    <property type="entry name" value="ThiG"/>
    <property type="match status" value="1"/>
</dbReference>
<evidence type="ECO:0000256" key="5">
    <source>
        <dbReference type="ARBA" id="ARBA00022977"/>
    </source>
</evidence>
<dbReference type="GO" id="GO:1990107">
    <property type="term" value="F:thiazole synthase activity"/>
    <property type="evidence" value="ECO:0007669"/>
    <property type="project" value="UniProtKB-EC"/>
</dbReference>
<feature type="domain" description="Thiazole synthase ThiG" evidence="9">
    <location>
        <begin position="19"/>
        <end position="263"/>
    </location>
</feature>
<evidence type="ECO:0000256" key="4">
    <source>
        <dbReference type="ARBA" id="ARBA00022679"/>
    </source>
</evidence>
<evidence type="ECO:0000256" key="8">
    <source>
        <dbReference type="HAMAP-Rule" id="MF_00443"/>
    </source>
</evidence>
<dbReference type="PANTHER" id="PTHR34266:SF2">
    <property type="entry name" value="THIAZOLE SYNTHASE"/>
    <property type="match status" value="1"/>
</dbReference>